<dbReference type="Gene3D" id="1.10.510.10">
    <property type="entry name" value="Transferase(Phosphotransferase) domain 1"/>
    <property type="match status" value="2"/>
</dbReference>
<dbReference type="GO" id="GO:0005524">
    <property type="term" value="F:ATP binding"/>
    <property type="evidence" value="ECO:0007669"/>
    <property type="project" value="InterPro"/>
</dbReference>
<dbReference type="Proteomes" id="UP000022910">
    <property type="component" value="Unassembled WGS sequence"/>
</dbReference>
<feature type="domain" description="Protein kinase" evidence="2">
    <location>
        <begin position="109"/>
        <end position="434"/>
    </location>
</feature>
<organism evidence="3 4">
    <name type="scientific">Rhizophagus irregularis (strain DAOM 197198w)</name>
    <name type="common">Glomus intraradices</name>
    <dbReference type="NCBI Taxonomy" id="1432141"/>
    <lineage>
        <taxon>Eukaryota</taxon>
        <taxon>Fungi</taxon>
        <taxon>Fungi incertae sedis</taxon>
        <taxon>Mucoromycota</taxon>
        <taxon>Glomeromycotina</taxon>
        <taxon>Glomeromycetes</taxon>
        <taxon>Glomerales</taxon>
        <taxon>Glomeraceae</taxon>
        <taxon>Rhizophagus</taxon>
    </lineage>
</organism>
<dbReference type="InterPro" id="IPR051681">
    <property type="entry name" value="Ser/Thr_Kinases-Pseudokinases"/>
</dbReference>
<dbReference type="InterPro" id="IPR000719">
    <property type="entry name" value="Prot_kinase_dom"/>
</dbReference>
<evidence type="ECO:0000313" key="3">
    <source>
        <dbReference type="EMBL" id="EXX74874.1"/>
    </source>
</evidence>
<evidence type="ECO:0000259" key="2">
    <source>
        <dbReference type="PROSITE" id="PS50011"/>
    </source>
</evidence>
<dbReference type="PROSITE" id="PS50011">
    <property type="entry name" value="PROTEIN_KINASE_DOM"/>
    <property type="match status" value="1"/>
</dbReference>
<feature type="compositionally biased region" description="Low complexity" evidence="1">
    <location>
        <begin position="473"/>
        <end position="489"/>
    </location>
</feature>
<gene>
    <name evidence="3" type="ORF">RirG_047010</name>
</gene>
<dbReference type="AlphaFoldDB" id="A0A015L5B0"/>
<dbReference type="EMBL" id="JEMT01012694">
    <property type="protein sequence ID" value="EXX74874.1"/>
    <property type="molecule type" value="Genomic_DNA"/>
</dbReference>
<sequence length="558" mass="63890">MGNQQSLFDNLIHGNNRNDYKHSHQYRKVHNRSHSHTSSSSSNFQSAFHFSSNSRQHNPKDCCALWKTIKSILGIWTTGNDEIDEIIKETQRTASKHRKPWKWIPFDKFEDVKFLAKGGYGSVFSAWCTDRDVFGRVALKSFEYSENFSKEYLQRLRALAKFEHENPRSIIRIYGMTKNPETNNYILIMKYVKCNLREYINKHFNTLSLSNKIELLVPISNGLKKIHQADMVHGNLHPGNILQTTINNPTEKNYITTNNSTKIYPMPQTWSSLSDLGLCGPASNDPRKILSEKDDFVDEPDTIDDDDFFKEFYLQEKQDFFTSYITSSRRGSTYEKPKLYGVLPYVAPEVLRGQKYTRAADVYAFGFIIYEVFTGYPPYHDVPHDLKLAKKICSGHRPPITSSDIPPRIMKLISSCWDSRPEERPSALELHNMIRGWYWRLDPEMKHLMRVDDEASRGSRSGTPISPIKDNMSSGFSSPTTPGTPNTPNSIFTFSTPFTTSLSSSLSHSYSVANIPLTNSTTSSNTSSYGIIGYDIHPEAIYTSRLLEFDNLPQTTSY</sequence>
<dbReference type="InterPro" id="IPR011009">
    <property type="entry name" value="Kinase-like_dom_sf"/>
</dbReference>
<reference evidence="3 4" key="1">
    <citation type="submission" date="2014-02" db="EMBL/GenBank/DDBJ databases">
        <title>Single nucleus genome sequencing reveals high similarity among nuclei of an endomycorrhizal fungus.</title>
        <authorList>
            <person name="Lin K."/>
            <person name="Geurts R."/>
            <person name="Zhang Z."/>
            <person name="Limpens E."/>
            <person name="Saunders D.G."/>
            <person name="Mu D."/>
            <person name="Pang E."/>
            <person name="Cao H."/>
            <person name="Cha H."/>
            <person name="Lin T."/>
            <person name="Zhou Q."/>
            <person name="Shang Y."/>
            <person name="Li Y."/>
            <person name="Ivanov S."/>
            <person name="Sharma T."/>
            <person name="Velzen R.V."/>
            <person name="Ruijter N.D."/>
            <person name="Aanen D.K."/>
            <person name="Win J."/>
            <person name="Kamoun S."/>
            <person name="Bisseling T."/>
            <person name="Huang S."/>
        </authorList>
    </citation>
    <scope>NUCLEOTIDE SEQUENCE [LARGE SCALE GENOMIC DNA]</scope>
    <source>
        <strain evidence="4">DAOM197198w</strain>
    </source>
</reference>
<accession>A0A015L5B0</accession>
<evidence type="ECO:0000313" key="4">
    <source>
        <dbReference type="Proteomes" id="UP000022910"/>
    </source>
</evidence>
<dbReference type="GO" id="GO:0004674">
    <property type="term" value="F:protein serine/threonine kinase activity"/>
    <property type="evidence" value="ECO:0007669"/>
    <property type="project" value="TreeGrafter"/>
</dbReference>
<dbReference type="InterPro" id="IPR001245">
    <property type="entry name" value="Ser-Thr/Tyr_kinase_cat_dom"/>
</dbReference>
<dbReference type="SUPFAM" id="SSF56112">
    <property type="entry name" value="Protein kinase-like (PK-like)"/>
    <property type="match status" value="1"/>
</dbReference>
<dbReference type="HOGENOM" id="CLU_000288_7_34_1"/>
<keyword evidence="4" id="KW-1185">Reference proteome</keyword>
<evidence type="ECO:0000256" key="1">
    <source>
        <dbReference type="SAM" id="MobiDB-lite"/>
    </source>
</evidence>
<name>A0A015L5B0_RHIIW</name>
<comment type="caution">
    <text evidence="3">The sequence shown here is derived from an EMBL/GenBank/DDBJ whole genome shotgun (WGS) entry which is preliminary data.</text>
</comment>
<dbReference type="OrthoDB" id="2361725at2759"/>
<proteinExistence type="predicted"/>
<protein>
    <submittedName>
        <fullName evidence="3">Kss1p</fullName>
    </submittedName>
</protein>
<feature type="region of interest" description="Disordered" evidence="1">
    <location>
        <begin position="452"/>
        <end position="489"/>
    </location>
</feature>
<dbReference type="Pfam" id="PF07714">
    <property type="entry name" value="PK_Tyr_Ser-Thr"/>
    <property type="match status" value="2"/>
</dbReference>
<dbReference type="PANTHER" id="PTHR44329">
    <property type="entry name" value="SERINE/THREONINE-PROTEIN KINASE TNNI3K-RELATED"/>
    <property type="match status" value="1"/>
</dbReference>